<keyword evidence="5" id="KW-0156">Chromatin regulator</keyword>
<dbReference type="GO" id="GO:0000976">
    <property type="term" value="F:transcription cis-regulatory region binding"/>
    <property type="evidence" value="ECO:0007669"/>
    <property type="project" value="TreeGrafter"/>
</dbReference>
<evidence type="ECO:0000313" key="11">
    <source>
        <dbReference type="Proteomes" id="UP000694844"/>
    </source>
</evidence>
<proteinExistence type="predicted"/>
<comment type="subcellular location">
    <subcellularLocation>
        <location evidence="1">Nucleus</location>
    </subcellularLocation>
</comment>
<keyword evidence="3" id="KW-0678">Repressor</keyword>
<dbReference type="Pfam" id="PF05053">
    <property type="entry name" value="Menin"/>
    <property type="match status" value="2"/>
</dbReference>
<evidence type="ECO:0000313" key="12">
    <source>
        <dbReference type="RefSeq" id="XP_022331147.1"/>
    </source>
</evidence>
<feature type="region of interest" description="Disordered" evidence="10">
    <location>
        <begin position="571"/>
        <end position="597"/>
    </location>
</feature>
<feature type="compositionally biased region" description="Polar residues" evidence="10">
    <location>
        <begin position="496"/>
        <end position="508"/>
    </location>
</feature>
<dbReference type="GO" id="GO:0006357">
    <property type="term" value="P:regulation of transcription by RNA polymerase II"/>
    <property type="evidence" value="ECO:0007669"/>
    <property type="project" value="TreeGrafter"/>
</dbReference>
<feature type="region of interest" description="Disordered" evidence="10">
    <location>
        <begin position="690"/>
        <end position="717"/>
    </location>
</feature>
<evidence type="ECO:0000256" key="7">
    <source>
        <dbReference type="ARBA" id="ARBA00023125"/>
    </source>
</evidence>
<keyword evidence="6" id="KW-0805">Transcription regulation</keyword>
<organism evidence="11 12">
    <name type="scientific">Crassostrea virginica</name>
    <name type="common">Eastern oyster</name>
    <dbReference type="NCBI Taxonomy" id="6565"/>
    <lineage>
        <taxon>Eukaryota</taxon>
        <taxon>Metazoa</taxon>
        <taxon>Spiralia</taxon>
        <taxon>Lophotrochozoa</taxon>
        <taxon>Mollusca</taxon>
        <taxon>Bivalvia</taxon>
        <taxon>Autobranchia</taxon>
        <taxon>Pteriomorphia</taxon>
        <taxon>Ostreida</taxon>
        <taxon>Ostreoidea</taxon>
        <taxon>Ostreidae</taxon>
        <taxon>Crassostrea</taxon>
    </lineage>
</organism>
<gene>
    <name evidence="12" type="primary">LOC111129195</name>
</gene>
<dbReference type="PANTHER" id="PTHR12693">
    <property type="entry name" value="MENIN"/>
    <property type="match status" value="1"/>
</dbReference>
<dbReference type="GO" id="GO:0003682">
    <property type="term" value="F:chromatin binding"/>
    <property type="evidence" value="ECO:0007669"/>
    <property type="project" value="TreeGrafter"/>
</dbReference>
<evidence type="ECO:0000256" key="3">
    <source>
        <dbReference type="ARBA" id="ARBA00022491"/>
    </source>
</evidence>
<keyword evidence="4" id="KW-0597">Phosphoprotein</keyword>
<dbReference type="KEGG" id="cvn:111129195"/>
<feature type="region of interest" description="Disordered" evidence="10">
    <location>
        <begin position="618"/>
        <end position="640"/>
    </location>
</feature>
<feature type="compositionally biased region" description="Acidic residues" evidence="10">
    <location>
        <begin position="441"/>
        <end position="455"/>
    </location>
</feature>
<dbReference type="GO" id="GO:0006325">
    <property type="term" value="P:chromatin organization"/>
    <property type="evidence" value="ECO:0007669"/>
    <property type="project" value="UniProtKB-KW"/>
</dbReference>
<evidence type="ECO:0000256" key="6">
    <source>
        <dbReference type="ARBA" id="ARBA00023015"/>
    </source>
</evidence>
<sequence>MAGFRDREKQFFPLQNVQDVVKLFRDQLTCGEEPNLSLLSIVLGVIENILTVNRAVPTEVDNSANLEPIFPVVELHTIEALYSKFETHIKRSVDLTKFPGPHATRQLVKHVSDVIWGSLTRSFYKDKAHLQSLYSFLTGNKLDCFGVAFGVVAAFQILGYKDVHLALSEDHAWVVFGENLAETAEVTWHGKGNEDKRGQPITSGTTDKSWLYLNGYPVICTREMEVSSIVSGINLAITATMDSVELGSLQQELLWLLYDMGHLKKYPMALGNLGDLEEITPSENRKKPIELFQEAISSGQEYYNNQHVYPYTYLGGFLYRKQDYNGALQAWADAASVIKKYNYNREDEEIYKEFLEIANDLIPSMMKHVAGENAARIHHTSLLYNPESYANFLRFYDGICEWEEDSPTPVLHITWAKQLVFSISKFDTSVRVGVDLKGENGEGDESDESEDEENSSSETKDKNQNVKEESSRNKMDTDEGLPSVKGKVGRQKKRSVSTISKTSTVNGNTEEEKIKSAIEELESKVGGEENEKEDINPNIPDLAKACSESILNPEFLLGGGEPFTTATTATCTSVTTSQSEASRGDLDDFLSSKSNGSPFMGMTVDSMLKAESPSDMVMFRKRPPSTFSHTPSPLLGNREGQSETIIPSPTPHEQGPPVILCLRSQKMKGLKKIFSSSKLNASAIKLQLTAQSQVHFKHSKRSTDSDFSTHRKRSRRE</sequence>
<keyword evidence="9" id="KW-0539">Nucleus</keyword>
<dbReference type="PANTHER" id="PTHR12693:SF3">
    <property type="entry name" value="MENIN"/>
    <property type="match status" value="1"/>
</dbReference>
<feature type="region of interest" description="Disordered" evidence="10">
    <location>
        <begin position="436"/>
        <end position="513"/>
    </location>
</feature>
<dbReference type="RefSeq" id="XP_022331147.1">
    <property type="nucleotide sequence ID" value="XM_022475439.1"/>
</dbReference>
<keyword evidence="8" id="KW-0804">Transcription</keyword>
<dbReference type="GeneID" id="111129195"/>
<dbReference type="InterPro" id="IPR007747">
    <property type="entry name" value="Menin"/>
</dbReference>
<evidence type="ECO:0000256" key="10">
    <source>
        <dbReference type="SAM" id="MobiDB-lite"/>
    </source>
</evidence>
<dbReference type="CDD" id="cd14456">
    <property type="entry name" value="Menin"/>
    <property type="match status" value="1"/>
</dbReference>
<accession>A0A8B8DSC4</accession>
<keyword evidence="7" id="KW-0238">DNA-binding</keyword>
<dbReference type="GO" id="GO:0035097">
    <property type="term" value="C:histone methyltransferase complex"/>
    <property type="evidence" value="ECO:0007669"/>
    <property type="project" value="TreeGrafter"/>
</dbReference>
<dbReference type="Proteomes" id="UP000694844">
    <property type="component" value="Chromosome 4"/>
</dbReference>
<dbReference type="AlphaFoldDB" id="A0A8B8DSC4"/>
<dbReference type="GO" id="GO:0045786">
    <property type="term" value="P:negative regulation of cell cycle"/>
    <property type="evidence" value="ECO:0007669"/>
    <property type="project" value="TreeGrafter"/>
</dbReference>
<evidence type="ECO:0000256" key="1">
    <source>
        <dbReference type="ARBA" id="ARBA00004123"/>
    </source>
</evidence>
<evidence type="ECO:0000256" key="9">
    <source>
        <dbReference type="ARBA" id="ARBA00023242"/>
    </source>
</evidence>
<reference evidence="12" key="1">
    <citation type="submission" date="2025-08" db="UniProtKB">
        <authorList>
            <consortium name="RefSeq"/>
        </authorList>
    </citation>
    <scope>IDENTIFICATION</scope>
    <source>
        <tissue evidence="12">Whole sample</tissue>
    </source>
</reference>
<evidence type="ECO:0000256" key="5">
    <source>
        <dbReference type="ARBA" id="ARBA00022853"/>
    </source>
</evidence>
<dbReference type="GO" id="GO:0008285">
    <property type="term" value="P:negative regulation of cell population proliferation"/>
    <property type="evidence" value="ECO:0007669"/>
    <property type="project" value="TreeGrafter"/>
</dbReference>
<name>A0A8B8DSC4_CRAVI</name>
<protein>
    <recommendedName>
        <fullName evidence="2">Menin</fullName>
    </recommendedName>
</protein>
<evidence type="ECO:0000256" key="8">
    <source>
        <dbReference type="ARBA" id="ARBA00023163"/>
    </source>
</evidence>
<keyword evidence="11" id="KW-1185">Reference proteome</keyword>
<dbReference type="GO" id="GO:0000403">
    <property type="term" value="F:Y-form DNA binding"/>
    <property type="evidence" value="ECO:0007669"/>
    <property type="project" value="TreeGrafter"/>
</dbReference>
<dbReference type="OrthoDB" id="5962932at2759"/>
<evidence type="ECO:0000256" key="2">
    <source>
        <dbReference type="ARBA" id="ARBA00021162"/>
    </source>
</evidence>
<feature type="compositionally biased region" description="Basic and acidic residues" evidence="10">
    <location>
        <begin position="458"/>
        <end position="477"/>
    </location>
</feature>
<dbReference type="GO" id="GO:0000785">
    <property type="term" value="C:chromatin"/>
    <property type="evidence" value="ECO:0007669"/>
    <property type="project" value="TreeGrafter"/>
</dbReference>
<evidence type="ECO:0000256" key="4">
    <source>
        <dbReference type="ARBA" id="ARBA00022553"/>
    </source>
</evidence>